<evidence type="ECO:0000313" key="2">
    <source>
        <dbReference type="EMBL" id="GBP62804.1"/>
    </source>
</evidence>
<sequence>MPPVQDDQVICAVGMQIASDEGKARLKAMNTGNEVNGVSLAIRNIKKVSRKVRSAIYKSHLMYETQQRVVLLPNESWLWQKKNESRIKAMEMRSLRSMCEVYERWVRNSEIRERGNMCDGKVGKGRPRNSCADQTDGISKKHPKPTILHENIGECH</sequence>
<protein>
    <submittedName>
        <fullName evidence="2">Uncharacterized protein</fullName>
    </submittedName>
</protein>
<accession>A0A4C1XJX8</accession>
<keyword evidence="3" id="KW-1185">Reference proteome</keyword>
<proteinExistence type="predicted"/>
<name>A0A4C1XJX8_EUMVA</name>
<dbReference type="AlphaFoldDB" id="A0A4C1XJX8"/>
<evidence type="ECO:0000313" key="3">
    <source>
        <dbReference type="Proteomes" id="UP000299102"/>
    </source>
</evidence>
<reference evidence="2 3" key="1">
    <citation type="journal article" date="2019" name="Commun. Biol.">
        <title>The bagworm genome reveals a unique fibroin gene that provides high tensile strength.</title>
        <authorList>
            <person name="Kono N."/>
            <person name="Nakamura H."/>
            <person name="Ohtoshi R."/>
            <person name="Tomita M."/>
            <person name="Numata K."/>
            <person name="Arakawa K."/>
        </authorList>
    </citation>
    <scope>NUCLEOTIDE SEQUENCE [LARGE SCALE GENOMIC DNA]</scope>
</reference>
<evidence type="ECO:0000256" key="1">
    <source>
        <dbReference type="SAM" id="MobiDB-lite"/>
    </source>
</evidence>
<gene>
    <name evidence="2" type="ORF">EVAR_50633_1</name>
</gene>
<feature type="region of interest" description="Disordered" evidence="1">
    <location>
        <begin position="120"/>
        <end position="156"/>
    </location>
</feature>
<comment type="caution">
    <text evidence="2">The sequence shown here is derived from an EMBL/GenBank/DDBJ whole genome shotgun (WGS) entry which is preliminary data.</text>
</comment>
<dbReference type="OrthoDB" id="425681at2759"/>
<dbReference type="Proteomes" id="UP000299102">
    <property type="component" value="Unassembled WGS sequence"/>
</dbReference>
<dbReference type="EMBL" id="BGZK01000850">
    <property type="protein sequence ID" value="GBP62804.1"/>
    <property type="molecule type" value="Genomic_DNA"/>
</dbReference>
<organism evidence="2 3">
    <name type="scientific">Eumeta variegata</name>
    <name type="common">Bagworm moth</name>
    <name type="synonym">Eumeta japonica</name>
    <dbReference type="NCBI Taxonomy" id="151549"/>
    <lineage>
        <taxon>Eukaryota</taxon>
        <taxon>Metazoa</taxon>
        <taxon>Ecdysozoa</taxon>
        <taxon>Arthropoda</taxon>
        <taxon>Hexapoda</taxon>
        <taxon>Insecta</taxon>
        <taxon>Pterygota</taxon>
        <taxon>Neoptera</taxon>
        <taxon>Endopterygota</taxon>
        <taxon>Lepidoptera</taxon>
        <taxon>Glossata</taxon>
        <taxon>Ditrysia</taxon>
        <taxon>Tineoidea</taxon>
        <taxon>Psychidae</taxon>
        <taxon>Oiketicinae</taxon>
        <taxon>Eumeta</taxon>
    </lineage>
</organism>